<keyword evidence="5 6" id="KW-0472">Membrane</keyword>
<evidence type="ECO:0000259" key="7">
    <source>
        <dbReference type="Pfam" id="PF00753"/>
    </source>
</evidence>
<dbReference type="CDD" id="cd07731">
    <property type="entry name" value="ComA-like_MBL-fold"/>
    <property type="match status" value="1"/>
</dbReference>
<feature type="domain" description="ComEC/Rec2-related protein" evidence="8">
    <location>
        <begin position="1"/>
        <end position="105"/>
    </location>
</feature>
<reference evidence="9" key="1">
    <citation type="journal article" date="2021" name="PeerJ">
        <title>Extensive microbial diversity within the chicken gut microbiome revealed by metagenomics and culture.</title>
        <authorList>
            <person name="Gilroy R."/>
            <person name="Ravi A."/>
            <person name="Getino M."/>
            <person name="Pursley I."/>
            <person name="Horton D.L."/>
            <person name="Alikhan N.F."/>
            <person name="Baker D."/>
            <person name="Gharbi K."/>
            <person name="Hall N."/>
            <person name="Watson M."/>
            <person name="Adriaenssens E.M."/>
            <person name="Foster-Nyarko E."/>
            <person name="Jarju S."/>
            <person name="Secka A."/>
            <person name="Antonio M."/>
            <person name="Oren A."/>
            <person name="Chaudhuri R.R."/>
            <person name="La Ragione R."/>
            <person name="Hildebrand F."/>
            <person name="Pallen M.J."/>
        </authorList>
    </citation>
    <scope>NUCLEOTIDE SEQUENCE</scope>
    <source>
        <strain evidence="9">14324</strain>
    </source>
</reference>
<organism evidence="9 10">
    <name type="scientific">Candidatus Blautia faecigallinarum</name>
    <dbReference type="NCBI Taxonomy" id="2838488"/>
    <lineage>
        <taxon>Bacteria</taxon>
        <taxon>Bacillati</taxon>
        <taxon>Bacillota</taxon>
        <taxon>Clostridia</taxon>
        <taxon>Lachnospirales</taxon>
        <taxon>Lachnospiraceae</taxon>
        <taxon>Blautia</taxon>
    </lineage>
</organism>
<dbReference type="GO" id="GO:0005886">
    <property type="term" value="C:plasma membrane"/>
    <property type="evidence" value="ECO:0007669"/>
    <property type="project" value="UniProtKB-SubCell"/>
</dbReference>
<name>A0A9D2DTS6_9FIRM</name>
<evidence type="ECO:0000256" key="6">
    <source>
        <dbReference type="SAM" id="Phobius"/>
    </source>
</evidence>
<dbReference type="Pfam" id="PF03772">
    <property type="entry name" value="Competence"/>
    <property type="match status" value="1"/>
</dbReference>
<evidence type="ECO:0000256" key="5">
    <source>
        <dbReference type="ARBA" id="ARBA00023136"/>
    </source>
</evidence>
<keyword evidence="4 6" id="KW-1133">Transmembrane helix</keyword>
<evidence type="ECO:0000256" key="4">
    <source>
        <dbReference type="ARBA" id="ARBA00022989"/>
    </source>
</evidence>
<feature type="transmembrane region" description="Helical" evidence="6">
    <location>
        <begin position="126"/>
        <end position="144"/>
    </location>
</feature>
<evidence type="ECO:0000256" key="2">
    <source>
        <dbReference type="ARBA" id="ARBA00022475"/>
    </source>
</evidence>
<evidence type="ECO:0000256" key="1">
    <source>
        <dbReference type="ARBA" id="ARBA00004651"/>
    </source>
</evidence>
<dbReference type="EMBL" id="DXBU01000126">
    <property type="protein sequence ID" value="HIZ22928.1"/>
    <property type="molecule type" value="Genomic_DNA"/>
</dbReference>
<dbReference type="AlphaFoldDB" id="A0A9D2DTS6"/>
<dbReference type="PANTHER" id="PTHR30619">
    <property type="entry name" value="DNA INTERNALIZATION/COMPETENCE PROTEIN COMEC/REC2"/>
    <property type="match status" value="1"/>
</dbReference>
<keyword evidence="3 6" id="KW-0812">Transmembrane</keyword>
<dbReference type="PANTHER" id="PTHR30619:SF1">
    <property type="entry name" value="RECOMBINATION PROTEIN 2"/>
    <property type="match status" value="1"/>
</dbReference>
<comment type="caution">
    <text evidence="9">The sequence shown here is derived from an EMBL/GenBank/DDBJ whole genome shotgun (WGS) entry which is preliminary data.</text>
</comment>
<feature type="domain" description="Metallo-beta-lactamase" evidence="7">
    <location>
        <begin position="153"/>
        <end position="357"/>
    </location>
</feature>
<dbReference type="SUPFAM" id="SSF56281">
    <property type="entry name" value="Metallo-hydrolase/oxidoreductase"/>
    <property type="match status" value="1"/>
</dbReference>
<evidence type="ECO:0000256" key="3">
    <source>
        <dbReference type="ARBA" id="ARBA00022692"/>
    </source>
</evidence>
<evidence type="ECO:0000313" key="9">
    <source>
        <dbReference type="EMBL" id="HIZ22928.1"/>
    </source>
</evidence>
<keyword evidence="2" id="KW-1003">Cell membrane</keyword>
<accession>A0A9D2DTS6</accession>
<sequence length="407" mass="44484">MQIFTLPVVLWFYGEVSVLGIILNLLVLPTVGIALASGAACALLGIFQGELAVFAAVPGRVVLFAYEKLCELSGRLPFCTWIGGRPQLWQILVYYFLGGAALVLLYNLPEKQPEEEKKGKRRMIKMAGAGLMGGGLLLLCWHPLKDLRITCMDVGQGDGIFVETPEGFCFLIDGGSSNKSDVGQYQLLPCLKSRGIAKVDGILISHPDEDHISGVCQILEYIRDGLTVIRVETLFLPFCTEKNQGYQELEKLALEAGAEVAYVKKGDCLEAGELSLSFLAPFVEQAEDTNENSTVIQLAYGSFRGLFTGDIGEEREKQLLPALSRVDFLKVAHHGSRYSTSEAFLEKTKPRIGVISCSDTNTYGHPSPDTVKRLTDAGCQVEYTMKSGAVILETDGIQIKVKRFAAE</sequence>
<gene>
    <name evidence="9" type="ORF">IAA21_09065</name>
</gene>
<protein>
    <submittedName>
        <fullName evidence="9">ComEC/Rec2 family competence protein</fullName>
    </submittedName>
</protein>
<comment type="subcellular location">
    <subcellularLocation>
        <location evidence="1">Cell membrane</location>
        <topology evidence="1">Multi-pass membrane protein</topology>
    </subcellularLocation>
</comment>
<feature type="transmembrane region" description="Helical" evidence="6">
    <location>
        <begin position="87"/>
        <end position="106"/>
    </location>
</feature>
<dbReference type="InterPro" id="IPR001279">
    <property type="entry name" value="Metallo-B-lactamas"/>
</dbReference>
<proteinExistence type="predicted"/>
<reference evidence="9" key="2">
    <citation type="submission" date="2021-04" db="EMBL/GenBank/DDBJ databases">
        <authorList>
            <person name="Gilroy R."/>
        </authorList>
    </citation>
    <scope>NUCLEOTIDE SEQUENCE</scope>
    <source>
        <strain evidence="9">14324</strain>
    </source>
</reference>
<dbReference type="InterPro" id="IPR004477">
    <property type="entry name" value="ComEC_N"/>
</dbReference>
<dbReference type="Proteomes" id="UP000824041">
    <property type="component" value="Unassembled WGS sequence"/>
</dbReference>
<dbReference type="InterPro" id="IPR036866">
    <property type="entry name" value="RibonucZ/Hydroxyglut_hydro"/>
</dbReference>
<dbReference type="Pfam" id="PF00753">
    <property type="entry name" value="Lactamase_B"/>
    <property type="match status" value="1"/>
</dbReference>
<dbReference type="InterPro" id="IPR052159">
    <property type="entry name" value="Competence_DNA_uptake"/>
</dbReference>
<dbReference type="InterPro" id="IPR035681">
    <property type="entry name" value="ComA-like_MBL"/>
</dbReference>
<dbReference type="Gene3D" id="3.60.15.10">
    <property type="entry name" value="Ribonuclease Z/Hydroxyacylglutathione hydrolase-like"/>
    <property type="match status" value="1"/>
</dbReference>
<evidence type="ECO:0000259" key="8">
    <source>
        <dbReference type="Pfam" id="PF03772"/>
    </source>
</evidence>
<evidence type="ECO:0000313" key="10">
    <source>
        <dbReference type="Proteomes" id="UP000824041"/>
    </source>
</evidence>